<name>A0A6P1MHI5_9FIRM</name>
<organism evidence="2 3">
    <name type="scientific">Aminipila terrae</name>
    <dbReference type="NCBI Taxonomy" id="2697030"/>
    <lineage>
        <taxon>Bacteria</taxon>
        <taxon>Bacillati</taxon>
        <taxon>Bacillota</taxon>
        <taxon>Clostridia</taxon>
        <taxon>Peptostreptococcales</taxon>
        <taxon>Anaerovoracaceae</taxon>
        <taxon>Aminipila</taxon>
    </lineage>
</organism>
<dbReference type="RefSeq" id="WP_162362411.1">
    <property type="nucleotide sequence ID" value="NZ_CP047591.1"/>
</dbReference>
<accession>A0A6P1MHI5</accession>
<feature type="transmembrane region" description="Helical" evidence="1">
    <location>
        <begin position="152"/>
        <end position="181"/>
    </location>
</feature>
<feature type="transmembrane region" description="Helical" evidence="1">
    <location>
        <begin position="85"/>
        <end position="110"/>
    </location>
</feature>
<dbReference type="EMBL" id="CP047591">
    <property type="protein sequence ID" value="QHI72643.1"/>
    <property type="molecule type" value="Genomic_DNA"/>
</dbReference>
<dbReference type="Proteomes" id="UP000463883">
    <property type="component" value="Chromosome"/>
</dbReference>
<dbReference type="KEGG" id="amic:Ami3637_09750"/>
<gene>
    <name evidence="2" type="ORF">Ami3637_09750</name>
</gene>
<evidence type="ECO:0000313" key="2">
    <source>
        <dbReference type="EMBL" id="QHI72643.1"/>
    </source>
</evidence>
<dbReference type="AlphaFoldDB" id="A0A6P1MHI5"/>
<sequence length="205" mass="22206">MNRQEFIRKLESELSKLPKDECRDAIDYYNEYLDDAGAENEEAALRELGNPSRIATQIKADFAVKQLSNKSGERNPQGKKGIATIWWVILGIFAAPVALPLAIAGGLLAICILVMAIIVVVAALFCVAAFFVSGIVAFAVGIYILFVNFADGIFAVGTGLALVGATALLALGIVFAVKFLIRITAKRMNEKRQIKAKTKEAEENE</sequence>
<feature type="transmembrane region" description="Helical" evidence="1">
    <location>
        <begin position="117"/>
        <end position="146"/>
    </location>
</feature>
<protein>
    <submittedName>
        <fullName evidence="2">DUF1700 domain-containing protein</fullName>
    </submittedName>
</protein>
<evidence type="ECO:0000313" key="3">
    <source>
        <dbReference type="Proteomes" id="UP000463883"/>
    </source>
</evidence>
<keyword evidence="3" id="KW-1185">Reference proteome</keyword>
<keyword evidence="1" id="KW-1133">Transmembrane helix</keyword>
<evidence type="ECO:0000256" key="1">
    <source>
        <dbReference type="SAM" id="Phobius"/>
    </source>
</evidence>
<reference evidence="2 3" key="1">
    <citation type="submission" date="2020-01" db="EMBL/GenBank/DDBJ databases">
        <title>Genomic analysis of Aminipila sp. CBA3637.</title>
        <authorList>
            <person name="Kim Y.B."/>
            <person name="Roh S.W."/>
        </authorList>
    </citation>
    <scope>NUCLEOTIDE SEQUENCE [LARGE SCALE GENOMIC DNA]</scope>
    <source>
        <strain evidence="2 3">CBA3637</strain>
    </source>
</reference>
<dbReference type="Pfam" id="PF22564">
    <property type="entry name" value="HAAS"/>
    <property type="match status" value="1"/>
</dbReference>
<keyword evidence="1" id="KW-0812">Transmembrane</keyword>
<keyword evidence="1" id="KW-0472">Membrane</keyword>
<proteinExistence type="predicted"/>